<dbReference type="AlphaFoldDB" id="A0A4Z0D556"/>
<dbReference type="PANTHER" id="PTHR43156">
    <property type="entry name" value="STAGE II SPORULATION PROTEIN E-RELATED"/>
    <property type="match status" value="1"/>
</dbReference>
<evidence type="ECO:0000256" key="1">
    <source>
        <dbReference type="ARBA" id="ARBA00022801"/>
    </source>
</evidence>
<dbReference type="EMBL" id="SRIB01000010">
    <property type="protein sequence ID" value="TFZ39714.1"/>
    <property type="molecule type" value="Genomic_DNA"/>
</dbReference>
<dbReference type="Gene3D" id="3.30.450.20">
    <property type="entry name" value="PAS domain"/>
    <property type="match status" value="1"/>
</dbReference>
<evidence type="ECO:0000259" key="2">
    <source>
        <dbReference type="PROSITE" id="PS50113"/>
    </source>
</evidence>
<keyword evidence="4" id="KW-1185">Reference proteome</keyword>
<feature type="domain" description="PAC" evidence="2">
    <location>
        <begin position="69"/>
        <end position="120"/>
    </location>
</feature>
<gene>
    <name evidence="3" type="ORF">E4100_07515</name>
</gene>
<dbReference type="PROSITE" id="PS50113">
    <property type="entry name" value="PAC"/>
    <property type="match status" value="1"/>
</dbReference>
<dbReference type="GO" id="GO:0016791">
    <property type="term" value="F:phosphatase activity"/>
    <property type="evidence" value="ECO:0007669"/>
    <property type="project" value="TreeGrafter"/>
</dbReference>
<evidence type="ECO:0000313" key="3">
    <source>
        <dbReference type="EMBL" id="TFZ39714.1"/>
    </source>
</evidence>
<proteinExistence type="predicted"/>
<dbReference type="PANTHER" id="PTHR43156:SF2">
    <property type="entry name" value="STAGE II SPORULATION PROTEIN E"/>
    <property type="match status" value="1"/>
</dbReference>
<dbReference type="InterPro" id="IPR036457">
    <property type="entry name" value="PPM-type-like_dom_sf"/>
</dbReference>
<reference evidence="3 4" key="1">
    <citation type="submission" date="2019-03" db="EMBL/GenBank/DDBJ databases">
        <title>Draft genome sequence data and analysis of a Fermenting Bacterium, Soehngenia longevitae strain 1933PT, isolated from petroleum reservoir in Azerbaijan.</title>
        <authorList>
            <person name="Grouzdev D.S."/>
            <person name="Bidzhieva S.K."/>
            <person name="Sokolova D.S."/>
            <person name="Tourova T.P."/>
            <person name="Poltaraus A.B."/>
            <person name="Nazina T.N."/>
        </authorList>
    </citation>
    <scope>NUCLEOTIDE SEQUENCE [LARGE SCALE GENOMIC DNA]</scope>
    <source>
        <strain evidence="3 4">1933P</strain>
    </source>
</reference>
<dbReference type="InterPro" id="IPR001932">
    <property type="entry name" value="PPM-type_phosphatase-like_dom"/>
</dbReference>
<dbReference type="InterPro" id="IPR035965">
    <property type="entry name" value="PAS-like_dom_sf"/>
</dbReference>
<sequence length="360" mass="41589">MFQHGILNYQVLDGMADWVRVVSKDGIVIYANRAMKRDLGESIVGSNCYKILNKDERCINCITLKSIFSGETFQKEEIVNGRYYSVKSSPVRNTDGDIVAAVEVFRDVTRERKLELELLERNKLISEDLKFAKKVQEKILPRQGMFENLNIEYIYKASEMLSGDMFDVFHIDDENIGIYISDVAGHGIAASMLTMFIKQMMRDIKDEIKSPSLALLELHKRFLAFGLEPDKYFTIFYGIYNRTKNTFSYSNAGHNCYPIKFNDKDVNPLKIKGYPITILFDEMNYEEKIEQLNYGDKILLYTDGITEAMDYNGNQFGIEGVLETVKNHPNNLLQQIEEKFIVHSWGEQKDDYALVLVEVK</sequence>
<dbReference type="OrthoDB" id="9763484at2"/>
<dbReference type="InterPro" id="IPR052016">
    <property type="entry name" value="Bact_Sigma-Reg"/>
</dbReference>
<dbReference type="InterPro" id="IPR000700">
    <property type="entry name" value="PAS-assoc_C"/>
</dbReference>
<dbReference type="Pfam" id="PF08448">
    <property type="entry name" value="PAS_4"/>
    <property type="match status" value="1"/>
</dbReference>
<evidence type="ECO:0000313" key="4">
    <source>
        <dbReference type="Proteomes" id="UP000298381"/>
    </source>
</evidence>
<dbReference type="SMART" id="SM00331">
    <property type="entry name" value="PP2C_SIG"/>
    <property type="match status" value="1"/>
</dbReference>
<dbReference type="Gene3D" id="3.60.40.10">
    <property type="entry name" value="PPM-type phosphatase domain"/>
    <property type="match status" value="1"/>
</dbReference>
<organism evidence="3 4">
    <name type="scientific">Soehngenia longivitae</name>
    <dbReference type="NCBI Taxonomy" id="2562294"/>
    <lineage>
        <taxon>Bacteria</taxon>
        <taxon>Bacillati</taxon>
        <taxon>Bacillota</taxon>
        <taxon>Tissierellia</taxon>
        <taxon>Tissierellales</taxon>
        <taxon>Tissierellaceae</taxon>
        <taxon>Soehngenia</taxon>
    </lineage>
</organism>
<name>A0A4Z0D556_9FIRM</name>
<dbReference type="SUPFAM" id="SSF55785">
    <property type="entry name" value="PYP-like sensor domain (PAS domain)"/>
    <property type="match status" value="1"/>
</dbReference>
<dbReference type="Pfam" id="PF07228">
    <property type="entry name" value="SpoIIE"/>
    <property type="match status" value="1"/>
</dbReference>
<protein>
    <submittedName>
        <fullName evidence="3">PAS domain-containing protein</fullName>
    </submittedName>
</protein>
<dbReference type="Proteomes" id="UP000298381">
    <property type="component" value="Unassembled WGS sequence"/>
</dbReference>
<dbReference type="InterPro" id="IPR013656">
    <property type="entry name" value="PAS_4"/>
</dbReference>
<comment type="caution">
    <text evidence="3">The sequence shown here is derived from an EMBL/GenBank/DDBJ whole genome shotgun (WGS) entry which is preliminary data.</text>
</comment>
<keyword evidence="1" id="KW-0378">Hydrolase</keyword>
<accession>A0A4Z0D556</accession>